<evidence type="ECO:0000313" key="2">
    <source>
        <dbReference type="EMBL" id="RHW22756.1"/>
    </source>
</evidence>
<dbReference type="OrthoDB" id="9811476at2"/>
<name>A0A417XS52_9ACTN</name>
<protein>
    <recommendedName>
        <fullName evidence="1">Acyltransferase 3 domain-containing protein</fullName>
    </recommendedName>
</protein>
<dbReference type="EMBL" id="QXGH01000059">
    <property type="protein sequence ID" value="RHW22756.1"/>
    <property type="molecule type" value="Genomic_DNA"/>
</dbReference>
<evidence type="ECO:0000259" key="1">
    <source>
        <dbReference type="Pfam" id="PF01757"/>
    </source>
</evidence>
<feature type="domain" description="Acyltransferase 3" evidence="1">
    <location>
        <begin position="2"/>
        <end position="64"/>
    </location>
</feature>
<organism evidence="2 3">
    <name type="scientific">Nocardioides immobilis</name>
    <dbReference type="NCBI Taxonomy" id="2049295"/>
    <lineage>
        <taxon>Bacteria</taxon>
        <taxon>Bacillati</taxon>
        <taxon>Actinomycetota</taxon>
        <taxon>Actinomycetes</taxon>
        <taxon>Propionibacteriales</taxon>
        <taxon>Nocardioidaceae</taxon>
        <taxon>Nocardioides</taxon>
    </lineage>
</organism>
<comment type="caution">
    <text evidence="2">The sequence shown here is derived from an EMBL/GenBank/DDBJ whole genome shotgun (WGS) entry which is preliminary data.</text>
</comment>
<dbReference type="Pfam" id="PF01757">
    <property type="entry name" value="Acyl_transf_3"/>
    <property type="match status" value="1"/>
</dbReference>
<dbReference type="InterPro" id="IPR002656">
    <property type="entry name" value="Acyl_transf_3_dom"/>
</dbReference>
<sequence length="70" mass="7524">MLWPDVAKGICILLVVLHHIAGEQYGIVVPAGLGQAEDAWLWITAALKPIRMPLYFVVSGLVATSSVARP</sequence>
<dbReference type="GO" id="GO:0016747">
    <property type="term" value="F:acyltransferase activity, transferring groups other than amino-acyl groups"/>
    <property type="evidence" value="ECO:0007669"/>
    <property type="project" value="InterPro"/>
</dbReference>
<proteinExistence type="predicted"/>
<accession>A0A417XS52</accession>
<dbReference type="AlphaFoldDB" id="A0A417XS52"/>
<dbReference type="Proteomes" id="UP000283644">
    <property type="component" value="Unassembled WGS sequence"/>
</dbReference>
<reference evidence="2 3" key="1">
    <citation type="submission" date="2018-09" db="EMBL/GenBank/DDBJ databases">
        <title>Genome sequencing of Nocardioides immobilis CCTCC AB 2017083 for comparison to Nocardioides silvaticus.</title>
        <authorList>
            <person name="Li C."/>
            <person name="Wang G."/>
        </authorList>
    </citation>
    <scope>NUCLEOTIDE SEQUENCE [LARGE SCALE GENOMIC DNA]</scope>
    <source>
        <strain evidence="2 3">CCTCC AB 2017083</strain>
    </source>
</reference>
<gene>
    <name evidence="2" type="ORF">D0Z08_31360</name>
</gene>
<keyword evidence="3" id="KW-1185">Reference proteome</keyword>
<evidence type="ECO:0000313" key="3">
    <source>
        <dbReference type="Proteomes" id="UP000283644"/>
    </source>
</evidence>